<dbReference type="AlphaFoldDB" id="A0A3E0I996"/>
<dbReference type="EMBL" id="QUNS01000002">
    <property type="protein sequence ID" value="REH54715.1"/>
    <property type="molecule type" value="Genomic_DNA"/>
</dbReference>
<organism evidence="1 2">
    <name type="scientific">Tenacibaculum gallaicum</name>
    <dbReference type="NCBI Taxonomy" id="561505"/>
    <lineage>
        <taxon>Bacteria</taxon>
        <taxon>Pseudomonadati</taxon>
        <taxon>Bacteroidota</taxon>
        <taxon>Flavobacteriia</taxon>
        <taxon>Flavobacteriales</taxon>
        <taxon>Flavobacteriaceae</taxon>
        <taxon>Tenacibaculum</taxon>
    </lineage>
</organism>
<keyword evidence="2" id="KW-1185">Reference proteome</keyword>
<comment type="caution">
    <text evidence="1">The sequence shown here is derived from an EMBL/GenBank/DDBJ whole genome shotgun (WGS) entry which is preliminary data.</text>
</comment>
<gene>
    <name evidence="1" type="ORF">C7448_102239</name>
</gene>
<dbReference type="PROSITE" id="PS51257">
    <property type="entry name" value="PROKAR_LIPOPROTEIN"/>
    <property type="match status" value="1"/>
</dbReference>
<accession>A0A3E0I996</accession>
<evidence type="ECO:0008006" key="3">
    <source>
        <dbReference type="Google" id="ProtNLM"/>
    </source>
</evidence>
<proteinExistence type="predicted"/>
<evidence type="ECO:0000313" key="1">
    <source>
        <dbReference type="EMBL" id="REH54715.1"/>
    </source>
</evidence>
<sequence>MRILILFFTCTLLFSCQQEKKIKKPTWLFGKWERLHNEPDKKTYEFWENDFSGTGFTMKEKDTIFKEILHIITKNDSLFLQVTGVNKNPTLFAFTQQTDSSFIAENKQNEFPTSLHYWKEKNQLKATVANDEFSIDFVFERLNE</sequence>
<dbReference type="Proteomes" id="UP000256884">
    <property type="component" value="Unassembled WGS sequence"/>
</dbReference>
<protein>
    <recommendedName>
        <fullName evidence="3">Lipocalin-like protein</fullName>
    </recommendedName>
</protein>
<evidence type="ECO:0000313" key="2">
    <source>
        <dbReference type="Proteomes" id="UP000256884"/>
    </source>
</evidence>
<name>A0A3E0I996_9FLAO</name>
<reference evidence="1 2" key="1">
    <citation type="submission" date="2018-08" db="EMBL/GenBank/DDBJ databases">
        <title>Genomic Encyclopedia of Type Strains, Phase IV (KMG-IV): sequencing the most valuable type-strain genomes for metagenomic binning, comparative biology and taxonomic classification.</title>
        <authorList>
            <person name="Goeker M."/>
        </authorList>
    </citation>
    <scope>NUCLEOTIDE SEQUENCE [LARGE SCALE GENOMIC DNA]</scope>
    <source>
        <strain evidence="1 2">DSM 18841</strain>
    </source>
</reference>
<dbReference type="RefSeq" id="WP_115900367.1">
    <property type="nucleotide sequence ID" value="NZ_QUNS01000002.1"/>
</dbReference>
<dbReference type="OrthoDB" id="5382295at2"/>